<proteinExistence type="predicted"/>
<accession>A0A8S5MN16</accession>
<name>A0A8S5MN16_9CAUD</name>
<dbReference type="EMBL" id="BK014941">
    <property type="protein sequence ID" value="DAD83765.1"/>
    <property type="molecule type" value="Genomic_DNA"/>
</dbReference>
<sequence length="30" mass="3836">MFYFFFFSCFYCDVKSFIHFRIVFSFCPRC</sequence>
<protein>
    <submittedName>
        <fullName evidence="1">Uncharacterized protein</fullName>
    </submittedName>
</protein>
<evidence type="ECO:0000313" key="1">
    <source>
        <dbReference type="EMBL" id="DAD83765.1"/>
    </source>
</evidence>
<organism evidence="1">
    <name type="scientific">Myoviridae sp. ctI7W9</name>
    <dbReference type="NCBI Taxonomy" id="2826636"/>
    <lineage>
        <taxon>Viruses</taxon>
        <taxon>Duplodnaviria</taxon>
        <taxon>Heunggongvirae</taxon>
        <taxon>Uroviricota</taxon>
        <taxon>Caudoviricetes</taxon>
    </lineage>
</organism>
<reference evidence="1" key="1">
    <citation type="journal article" date="2021" name="Proc. Natl. Acad. Sci. U.S.A.">
        <title>A Catalog of Tens of Thousands of Viruses from Human Metagenomes Reveals Hidden Associations with Chronic Diseases.</title>
        <authorList>
            <person name="Tisza M.J."/>
            <person name="Buck C.B."/>
        </authorList>
    </citation>
    <scope>NUCLEOTIDE SEQUENCE</scope>
    <source>
        <strain evidence="1">CtI7W9</strain>
    </source>
</reference>